<feature type="domain" description="Pseudouridine synthase II N-terminal" evidence="4">
    <location>
        <begin position="25"/>
        <end position="173"/>
    </location>
</feature>
<organism evidence="5">
    <name type="scientific">marine sediment metagenome</name>
    <dbReference type="NCBI Taxonomy" id="412755"/>
    <lineage>
        <taxon>unclassified sequences</taxon>
        <taxon>metagenomes</taxon>
        <taxon>ecological metagenomes</taxon>
    </lineage>
</organism>
<evidence type="ECO:0000313" key="5">
    <source>
        <dbReference type="EMBL" id="GAH54091.1"/>
    </source>
</evidence>
<evidence type="ECO:0000259" key="4">
    <source>
        <dbReference type="Pfam" id="PF01509"/>
    </source>
</evidence>
<dbReference type="PANTHER" id="PTHR13767:SF2">
    <property type="entry name" value="PSEUDOURIDYLATE SYNTHASE TRUB1"/>
    <property type="match status" value="1"/>
</dbReference>
<dbReference type="CDD" id="cd02573">
    <property type="entry name" value="PseudoU_synth_EcTruB"/>
    <property type="match status" value="1"/>
</dbReference>
<comment type="caution">
    <text evidence="5">The sequence shown here is derived from an EMBL/GenBank/DDBJ whole genome shotgun (WGS) entry which is preliminary data.</text>
</comment>
<dbReference type="GO" id="GO:1990481">
    <property type="term" value="P:mRNA pseudouridine synthesis"/>
    <property type="evidence" value="ECO:0007669"/>
    <property type="project" value="TreeGrafter"/>
</dbReference>
<dbReference type="EMBL" id="BARU01024853">
    <property type="protein sequence ID" value="GAH54091.1"/>
    <property type="molecule type" value="Genomic_DNA"/>
</dbReference>
<protein>
    <recommendedName>
        <fullName evidence="1">tRNA pseudouridine(55) synthase</fullName>
        <ecNumber evidence="1">5.4.99.25</ecNumber>
    </recommendedName>
</protein>
<gene>
    <name evidence="5" type="ORF">S03H2_40121</name>
</gene>
<sequence length="175" mass="18997">MTVDGILNIDKPWGKTSFSIVSMVKRLTGERRVGHAGTLDPAATGVLPVCLGQGTRIIQFLLDATKAYRAQIEFGVATDTYDATGSITSKGDPSGVSREQLLSALTSFTGEIQQTPPMYSAVKHGGKPLYELARSGIRVERKSRLTLVYHLELIDWQPPVATIEVECGKGTYIRS</sequence>
<dbReference type="InterPro" id="IPR020103">
    <property type="entry name" value="PsdUridine_synth_cat_dom_sf"/>
</dbReference>
<evidence type="ECO:0000256" key="3">
    <source>
        <dbReference type="ARBA" id="ARBA00023235"/>
    </source>
</evidence>
<dbReference type="GO" id="GO:0160148">
    <property type="term" value="F:tRNA pseudouridine(55) synthase activity"/>
    <property type="evidence" value="ECO:0007669"/>
    <property type="project" value="UniProtKB-EC"/>
</dbReference>
<dbReference type="GO" id="GO:0003723">
    <property type="term" value="F:RNA binding"/>
    <property type="evidence" value="ECO:0007669"/>
    <property type="project" value="InterPro"/>
</dbReference>
<feature type="non-terminal residue" evidence="5">
    <location>
        <position position="175"/>
    </location>
</feature>
<dbReference type="NCBIfam" id="TIGR00431">
    <property type="entry name" value="TruB"/>
    <property type="match status" value="1"/>
</dbReference>
<dbReference type="AlphaFoldDB" id="X1G870"/>
<dbReference type="Gene3D" id="3.30.2350.10">
    <property type="entry name" value="Pseudouridine synthase"/>
    <property type="match status" value="1"/>
</dbReference>
<proteinExistence type="inferred from homology"/>
<name>X1G870_9ZZZZ</name>
<keyword evidence="3" id="KW-0413">Isomerase</keyword>
<accession>X1G870</accession>
<evidence type="ECO:0000256" key="2">
    <source>
        <dbReference type="ARBA" id="ARBA00022694"/>
    </source>
</evidence>
<dbReference type="EC" id="5.4.99.25" evidence="1"/>
<dbReference type="GO" id="GO:0006400">
    <property type="term" value="P:tRNA modification"/>
    <property type="evidence" value="ECO:0007669"/>
    <property type="project" value="TreeGrafter"/>
</dbReference>
<keyword evidence="2" id="KW-0819">tRNA processing</keyword>
<dbReference type="HAMAP" id="MF_01080">
    <property type="entry name" value="TruB_bact"/>
    <property type="match status" value="1"/>
</dbReference>
<dbReference type="InterPro" id="IPR002501">
    <property type="entry name" value="PsdUridine_synth_N"/>
</dbReference>
<dbReference type="InterPro" id="IPR014780">
    <property type="entry name" value="tRNA_psdUridine_synth_TruB"/>
</dbReference>
<dbReference type="Pfam" id="PF01509">
    <property type="entry name" value="TruB_N"/>
    <property type="match status" value="1"/>
</dbReference>
<dbReference type="SUPFAM" id="SSF55120">
    <property type="entry name" value="Pseudouridine synthase"/>
    <property type="match status" value="1"/>
</dbReference>
<evidence type="ECO:0000256" key="1">
    <source>
        <dbReference type="ARBA" id="ARBA00012787"/>
    </source>
</evidence>
<reference evidence="5" key="1">
    <citation type="journal article" date="2014" name="Front. Microbiol.">
        <title>High frequency of phylogenetically diverse reductive dehalogenase-homologous genes in deep subseafloor sedimentary metagenomes.</title>
        <authorList>
            <person name="Kawai M."/>
            <person name="Futagami T."/>
            <person name="Toyoda A."/>
            <person name="Takaki Y."/>
            <person name="Nishi S."/>
            <person name="Hori S."/>
            <person name="Arai W."/>
            <person name="Tsubouchi T."/>
            <person name="Morono Y."/>
            <person name="Uchiyama I."/>
            <person name="Ito T."/>
            <person name="Fujiyama A."/>
            <person name="Inagaki F."/>
            <person name="Takami H."/>
        </authorList>
    </citation>
    <scope>NUCLEOTIDE SEQUENCE</scope>
    <source>
        <strain evidence="5">Expedition CK06-06</strain>
    </source>
</reference>
<dbReference type="PANTHER" id="PTHR13767">
    <property type="entry name" value="TRNA-PSEUDOURIDINE SYNTHASE"/>
    <property type="match status" value="1"/>
</dbReference>